<evidence type="ECO:0000313" key="14">
    <source>
        <dbReference type="Proteomes" id="UP001210925"/>
    </source>
</evidence>
<evidence type="ECO:0000256" key="1">
    <source>
        <dbReference type="ARBA" id="ARBA00004651"/>
    </source>
</evidence>
<comment type="function">
    <text evidence="10">Polymerizes chitin, a structural polymer of the cell wall and septum, by transferring the sugar moiety of UDP-GlcNAc to the non-reducing end of the growing chitin polymer.</text>
</comment>
<feature type="compositionally biased region" description="Polar residues" evidence="11">
    <location>
        <begin position="51"/>
        <end position="76"/>
    </location>
</feature>
<dbReference type="EMBL" id="JADGKB010000031">
    <property type="protein sequence ID" value="KAJ3258051.1"/>
    <property type="molecule type" value="Genomic_DNA"/>
</dbReference>
<reference evidence="13" key="1">
    <citation type="submission" date="2020-05" db="EMBL/GenBank/DDBJ databases">
        <title>Phylogenomic resolution of chytrid fungi.</title>
        <authorList>
            <person name="Stajich J.E."/>
            <person name="Amses K."/>
            <person name="Simmons R."/>
            <person name="Seto K."/>
            <person name="Myers J."/>
            <person name="Bonds A."/>
            <person name="Quandt C.A."/>
            <person name="Barry K."/>
            <person name="Liu P."/>
            <person name="Grigoriev I."/>
            <person name="Longcore J.E."/>
            <person name="James T.Y."/>
        </authorList>
    </citation>
    <scope>NUCLEOTIDE SEQUENCE</scope>
    <source>
        <strain evidence="13">PLAUS21</strain>
    </source>
</reference>
<evidence type="ECO:0000256" key="11">
    <source>
        <dbReference type="SAM" id="MobiDB-lite"/>
    </source>
</evidence>
<dbReference type="GO" id="GO:0006031">
    <property type="term" value="P:chitin biosynthetic process"/>
    <property type="evidence" value="ECO:0007669"/>
    <property type="project" value="UniProtKB-UniRule"/>
</dbReference>
<dbReference type="Pfam" id="PF08407">
    <property type="entry name" value="Chitin_synth_1N"/>
    <property type="match status" value="1"/>
</dbReference>
<evidence type="ECO:0000256" key="2">
    <source>
        <dbReference type="ARBA" id="ARBA00012543"/>
    </source>
</evidence>
<evidence type="ECO:0000313" key="13">
    <source>
        <dbReference type="EMBL" id="KAJ3258051.1"/>
    </source>
</evidence>
<dbReference type="GO" id="GO:0004100">
    <property type="term" value="F:chitin synthase activity"/>
    <property type="evidence" value="ECO:0007669"/>
    <property type="project" value="UniProtKB-UniRule"/>
</dbReference>
<dbReference type="InterPro" id="IPR004835">
    <property type="entry name" value="Chitin_synth"/>
</dbReference>
<evidence type="ECO:0000256" key="10">
    <source>
        <dbReference type="RuleBase" id="RU366040"/>
    </source>
</evidence>
<accession>A0AAD5UHR5</accession>
<dbReference type="PANTHER" id="PTHR22914">
    <property type="entry name" value="CHITIN SYNTHASE"/>
    <property type="match status" value="1"/>
</dbReference>
<evidence type="ECO:0000256" key="7">
    <source>
        <dbReference type="ARBA" id="ARBA00022989"/>
    </source>
</evidence>
<dbReference type="Pfam" id="PF01644">
    <property type="entry name" value="Chitin_synth_1"/>
    <property type="match status" value="1"/>
</dbReference>
<protein>
    <recommendedName>
        <fullName evidence="2 10">Chitin synthase</fullName>
        <ecNumber evidence="2 10">2.4.1.16</ecNumber>
    </recommendedName>
</protein>
<keyword evidence="14" id="KW-1185">Reference proteome</keyword>
<dbReference type="InterPro" id="IPR013616">
    <property type="entry name" value="Chitin_synth_N"/>
</dbReference>
<dbReference type="EC" id="2.4.1.16" evidence="2 10"/>
<feature type="domain" description="Chitin synthase N-terminal" evidence="12">
    <location>
        <begin position="125"/>
        <end position="187"/>
    </location>
</feature>
<organism evidence="13 14">
    <name type="scientific">Boothiomyces macroporosus</name>
    <dbReference type="NCBI Taxonomy" id="261099"/>
    <lineage>
        <taxon>Eukaryota</taxon>
        <taxon>Fungi</taxon>
        <taxon>Fungi incertae sedis</taxon>
        <taxon>Chytridiomycota</taxon>
        <taxon>Chytridiomycota incertae sedis</taxon>
        <taxon>Chytridiomycetes</taxon>
        <taxon>Rhizophydiales</taxon>
        <taxon>Terramycetaceae</taxon>
        <taxon>Boothiomyces</taxon>
    </lineage>
</organism>
<keyword evidence="7 10" id="KW-1133">Transmembrane helix</keyword>
<evidence type="ECO:0000256" key="8">
    <source>
        <dbReference type="ARBA" id="ARBA00023136"/>
    </source>
</evidence>
<keyword evidence="3 10" id="KW-1003">Cell membrane</keyword>
<keyword evidence="9 10" id="KW-0961">Cell wall biogenesis/degradation</keyword>
<feature type="compositionally biased region" description="Polar residues" evidence="11">
    <location>
        <begin position="24"/>
        <end position="41"/>
    </location>
</feature>
<keyword evidence="6 10" id="KW-0812">Transmembrane</keyword>
<feature type="transmembrane region" description="Helical" evidence="10">
    <location>
        <begin position="531"/>
        <end position="548"/>
    </location>
</feature>
<evidence type="ECO:0000256" key="4">
    <source>
        <dbReference type="ARBA" id="ARBA00022676"/>
    </source>
</evidence>
<dbReference type="Proteomes" id="UP001210925">
    <property type="component" value="Unassembled WGS sequence"/>
</dbReference>
<dbReference type="AlphaFoldDB" id="A0AAD5UHR5"/>
<evidence type="ECO:0000259" key="12">
    <source>
        <dbReference type="Pfam" id="PF08407"/>
    </source>
</evidence>
<keyword evidence="5 10" id="KW-0808">Transferase</keyword>
<feature type="transmembrane region" description="Helical" evidence="10">
    <location>
        <begin position="627"/>
        <end position="647"/>
    </location>
</feature>
<name>A0AAD5UHR5_9FUNG</name>
<keyword evidence="8 10" id="KW-0472">Membrane</keyword>
<proteinExistence type="inferred from homology"/>
<dbReference type="GO" id="GO:0005886">
    <property type="term" value="C:plasma membrane"/>
    <property type="evidence" value="ECO:0007669"/>
    <property type="project" value="UniProtKB-SubCell"/>
</dbReference>
<evidence type="ECO:0000256" key="6">
    <source>
        <dbReference type="ARBA" id="ARBA00022692"/>
    </source>
</evidence>
<evidence type="ECO:0000256" key="3">
    <source>
        <dbReference type="ARBA" id="ARBA00022475"/>
    </source>
</evidence>
<feature type="transmembrane region" description="Helical" evidence="10">
    <location>
        <begin position="500"/>
        <end position="519"/>
    </location>
</feature>
<feature type="transmembrane region" description="Helical" evidence="10">
    <location>
        <begin position="667"/>
        <end position="689"/>
    </location>
</feature>
<comment type="caution">
    <text evidence="13">The sequence shown here is derived from an EMBL/GenBank/DDBJ whole genome shotgun (WGS) entry which is preliminary data.</text>
</comment>
<feature type="region of interest" description="Disordered" evidence="11">
    <location>
        <begin position="1"/>
        <end position="76"/>
    </location>
</feature>
<comment type="similarity">
    <text evidence="10">Belongs to the chitin synthase family.</text>
</comment>
<feature type="compositionally biased region" description="Polar residues" evidence="11">
    <location>
        <begin position="1"/>
        <end position="11"/>
    </location>
</feature>
<dbReference type="PANTHER" id="PTHR22914:SF9">
    <property type="entry name" value="CHITIN SYNTHASE 1"/>
    <property type="match status" value="1"/>
</dbReference>
<evidence type="ECO:0000256" key="9">
    <source>
        <dbReference type="ARBA" id="ARBA00023316"/>
    </source>
</evidence>
<comment type="caution">
    <text evidence="10">Lacks conserved residue(s) required for the propagation of feature annotation.</text>
</comment>
<sequence>MSNNNRYYTPQQRDENYAQDGNRDSTTTVDDNPRSSQNQANYPAYVPGAYSNPNSNSYMNAGSNSYQSSHHQNPSSDVIHYSNQNSYGYPETTININNGKVDIQNRPNTFLYRTGTRLNIYSNQESVKLTEAGNFVIEVPVPHMVEKTSSDSPHSKKLRYTAIVGDPNDFQSGGYTLRQSDSGNQTEIFIVVTMYNEDQNLFLKTWKSLQRNIFYLCSKRNSKTWGANGWQKIVVCIVSDGRAKINSKTLAVLGLLGVYQDGLIKTSIEDKPVTGHLFEYTTYVELNDNYEKYRPSFAVYPVQVMFLLKEKNAKKINSHRWFFNAFGPLLKPEVCILIDVGTKPTDKSVYFLWKEFSKNKNVAGACGEIYAEQGKCGYKLLNPLVAAQNFEYKMSNILDKPLESVFGFIAVLPGAFSAYRYSALQNSKDGHGPLEKYFVGEKMHGGANLVKANMSIFQINLSVQNVLARSQVYDSQTNTYKTNIITLGSIIAQEEPFRDLVITFLSTYGVYLLSSIIYLEPWHMVHSFLQYMLLVPSFVNILMVYAFCNLHDVSWGTKGDNTMVESAQIHVSKDEKGRVSVKVGIPKQDEIDYNFSTFLDELKRPEEKNKAPSRSQDDYFKSFRTKLVLIWMVSNVLLIAIFTTPEIEVLLGIDVNNVNIFNPFLTFYLWSIAGLSLFRFIGSIIYRFGRVVKKQ</sequence>
<dbReference type="GO" id="GO:0071555">
    <property type="term" value="P:cell wall organization"/>
    <property type="evidence" value="ECO:0007669"/>
    <property type="project" value="UniProtKB-KW"/>
</dbReference>
<gene>
    <name evidence="13" type="primary">CHS2_2</name>
    <name evidence="13" type="ORF">HK103_004044</name>
</gene>
<comment type="catalytic activity">
    <reaction evidence="10">
        <text>[(1-&gt;4)-N-acetyl-beta-D-glucosaminyl](n) + UDP-N-acetyl-alpha-D-glucosamine = [(1-&gt;4)-N-acetyl-beta-D-glucosaminyl](n+1) + UDP + H(+)</text>
        <dbReference type="Rhea" id="RHEA:16637"/>
        <dbReference type="Rhea" id="RHEA-COMP:9593"/>
        <dbReference type="Rhea" id="RHEA-COMP:9595"/>
        <dbReference type="ChEBI" id="CHEBI:15378"/>
        <dbReference type="ChEBI" id="CHEBI:17029"/>
        <dbReference type="ChEBI" id="CHEBI:57705"/>
        <dbReference type="ChEBI" id="CHEBI:58223"/>
        <dbReference type="EC" id="2.4.1.16"/>
    </reaction>
</comment>
<dbReference type="GO" id="GO:0030428">
    <property type="term" value="C:cell septum"/>
    <property type="evidence" value="ECO:0007669"/>
    <property type="project" value="TreeGrafter"/>
</dbReference>
<keyword evidence="4 10" id="KW-0328">Glycosyltransferase</keyword>
<evidence type="ECO:0000256" key="5">
    <source>
        <dbReference type="ARBA" id="ARBA00022679"/>
    </source>
</evidence>
<comment type="subcellular location">
    <subcellularLocation>
        <location evidence="1 10">Cell membrane</location>
        <topology evidence="1 10">Multi-pass membrane protein</topology>
    </subcellularLocation>
</comment>